<keyword evidence="8" id="KW-1185">Reference proteome</keyword>
<evidence type="ECO:0000256" key="5">
    <source>
        <dbReference type="ARBA" id="ARBA00023274"/>
    </source>
</evidence>
<evidence type="ECO:0000256" key="4">
    <source>
        <dbReference type="ARBA" id="ARBA00023128"/>
    </source>
</evidence>
<evidence type="ECO:0000256" key="7">
    <source>
        <dbReference type="ARBA" id="ARBA00035179"/>
    </source>
</evidence>
<evidence type="ECO:0000256" key="3">
    <source>
        <dbReference type="ARBA" id="ARBA00022980"/>
    </source>
</evidence>
<dbReference type="InterPro" id="IPR013870">
    <property type="entry name" value="Ribosomal_mL54"/>
</dbReference>
<protein>
    <recommendedName>
        <fullName evidence="7">Large ribosomal subunit protein mL54</fullName>
    </recommendedName>
</protein>
<keyword evidence="2" id="KW-0809">Transit peptide</keyword>
<comment type="similarity">
    <text evidence="6">Belongs to the mitochondrion-specific ribosomal protein mL54 family.</text>
</comment>
<proteinExistence type="inferred from homology"/>
<evidence type="ECO:0000256" key="2">
    <source>
        <dbReference type="ARBA" id="ARBA00022946"/>
    </source>
</evidence>
<comment type="subcellular location">
    <subcellularLocation>
        <location evidence="1">Mitochondrion</location>
    </subcellularLocation>
</comment>
<organism evidence="8 9">
    <name type="scientific">Schistosoma rodhaini</name>
    <dbReference type="NCBI Taxonomy" id="6188"/>
    <lineage>
        <taxon>Eukaryota</taxon>
        <taxon>Metazoa</taxon>
        <taxon>Spiralia</taxon>
        <taxon>Lophotrochozoa</taxon>
        <taxon>Platyhelminthes</taxon>
        <taxon>Trematoda</taxon>
        <taxon>Digenea</taxon>
        <taxon>Strigeidida</taxon>
        <taxon>Schistosomatoidea</taxon>
        <taxon>Schistosomatidae</taxon>
        <taxon>Schistosoma</taxon>
    </lineage>
</organism>
<dbReference type="GO" id="GO:0003735">
    <property type="term" value="F:structural constituent of ribosome"/>
    <property type="evidence" value="ECO:0007669"/>
    <property type="project" value="TreeGrafter"/>
</dbReference>
<evidence type="ECO:0000313" key="8">
    <source>
        <dbReference type="Proteomes" id="UP000050792"/>
    </source>
</evidence>
<sequence>MVHHRSEASTGLVSNLSDSNISLRRTLDLMEENGENLNIEETPSLNTGKIRLVTRVLHIEYIKIVIRPLRYTKFSKDHCMSTFKFYHNVLCTFTRKYAKKGKATKGVAAVAKIREINVETDPEKIVNCCCINYRIGEQPIPLKPDNEYPDWLWKLRTERGPIPLNEVDKNSYYYWRRIRKMNRNLFNNLASVDGWHRKDHRSFENHALRFYGDLYLAVSEWSNSKKLLENKN</sequence>
<dbReference type="PANTHER" id="PTHR28595:SF1">
    <property type="entry name" value="LARGE RIBOSOMAL SUBUNIT PROTEIN ML54"/>
    <property type="match status" value="1"/>
</dbReference>
<keyword evidence="4" id="KW-0496">Mitochondrion</keyword>
<evidence type="ECO:0000313" key="9">
    <source>
        <dbReference type="WBParaSite" id="SRDH1_74370.1"/>
    </source>
</evidence>
<evidence type="ECO:0000256" key="1">
    <source>
        <dbReference type="ARBA" id="ARBA00004173"/>
    </source>
</evidence>
<name>A0AA85G3H5_9TREM</name>
<dbReference type="PANTHER" id="PTHR28595">
    <property type="entry name" value="39S RIBOSOMAL PROTEIN L54, MITOCHONDRIAL"/>
    <property type="match status" value="1"/>
</dbReference>
<accession>A0AA85G3H5</accession>
<keyword evidence="3" id="KW-0689">Ribosomal protein</keyword>
<evidence type="ECO:0000256" key="6">
    <source>
        <dbReference type="ARBA" id="ARBA00033752"/>
    </source>
</evidence>
<dbReference type="AlphaFoldDB" id="A0AA85G3H5"/>
<dbReference type="WBParaSite" id="SRDH1_74370.1">
    <property type="protein sequence ID" value="SRDH1_74370.1"/>
    <property type="gene ID" value="SRDH1_74370"/>
</dbReference>
<dbReference type="GO" id="GO:0005762">
    <property type="term" value="C:mitochondrial large ribosomal subunit"/>
    <property type="evidence" value="ECO:0007669"/>
    <property type="project" value="TreeGrafter"/>
</dbReference>
<dbReference type="Pfam" id="PF08561">
    <property type="entry name" value="Ribosomal_L37"/>
    <property type="match status" value="1"/>
</dbReference>
<dbReference type="Proteomes" id="UP000050792">
    <property type="component" value="Unassembled WGS sequence"/>
</dbReference>
<reference evidence="8" key="1">
    <citation type="submission" date="2022-06" db="EMBL/GenBank/DDBJ databases">
        <authorList>
            <person name="Berger JAMES D."/>
            <person name="Berger JAMES D."/>
        </authorList>
    </citation>
    <scope>NUCLEOTIDE SEQUENCE [LARGE SCALE GENOMIC DNA]</scope>
</reference>
<reference evidence="9" key="2">
    <citation type="submission" date="2023-11" db="UniProtKB">
        <authorList>
            <consortium name="WormBaseParasite"/>
        </authorList>
    </citation>
    <scope>IDENTIFICATION</scope>
</reference>
<keyword evidence="5" id="KW-0687">Ribonucleoprotein</keyword>